<accession>A0A8T0GZ04</accession>
<feature type="domain" description="J" evidence="2">
    <location>
        <begin position="521"/>
        <end position="597"/>
    </location>
</feature>
<dbReference type="EMBL" id="CM026430">
    <property type="protein sequence ID" value="KAG0562978.1"/>
    <property type="molecule type" value="Genomic_DNA"/>
</dbReference>
<feature type="region of interest" description="Disordered" evidence="1">
    <location>
        <begin position="296"/>
        <end position="332"/>
    </location>
</feature>
<dbReference type="PANTHER" id="PTHR36335">
    <property type="entry name" value="CHAPERONE DNAJ-DOMAIN SUPERFAMILY PROTEIN"/>
    <property type="match status" value="1"/>
</dbReference>
<dbReference type="PANTHER" id="PTHR36335:SF1">
    <property type="entry name" value="CHAPERONE DNAJ-DOMAIN SUPERFAMILY PROTEIN"/>
    <property type="match status" value="1"/>
</dbReference>
<evidence type="ECO:0000313" key="4">
    <source>
        <dbReference type="Proteomes" id="UP000822688"/>
    </source>
</evidence>
<dbReference type="AlphaFoldDB" id="A0A8T0GZ04"/>
<gene>
    <name evidence="3" type="ORF">KC19_9G186600</name>
</gene>
<evidence type="ECO:0000256" key="1">
    <source>
        <dbReference type="SAM" id="MobiDB-lite"/>
    </source>
</evidence>
<feature type="compositionally biased region" description="Polar residues" evidence="1">
    <location>
        <begin position="167"/>
        <end position="176"/>
    </location>
</feature>
<feature type="compositionally biased region" description="Low complexity" evidence="1">
    <location>
        <begin position="56"/>
        <end position="66"/>
    </location>
</feature>
<feature type="region of interest" description="Disordered" evidence="1">
    <location>
        <begin position="447"/>
        <end position="473"/>
    </location>
</feature>
<name>A0A8T0GZ04_CERPU</name>
<dbReference type="Gene3D" id="1.10.287.110">
    <property type="entry name" value="DnaJ domain"/>
    <property type="match status" value="1"/>
</dbReference>
<feature type="region of interest" description="Disordered" evidence="1">
    <location>
        <begin position="1"/>
        <end position="275"/>
    </location>
</feature>
<feature type="compositionally biased region" description="Acidic residues" evidence="1">
    <location>
        <begin position="26"/>
        <end position="35"/>
    </location>
</feature>
<protein>
    <recommendedName>
        <fullName evidence="2">J domain-containing protein</fullName>
    </recommendedName>
</protein>
<feature type="compositionally biased region" description="Polar residues" evidence="1">
    <location>
        <begin position="9"/>
        <end position="20"/>
    </location>
</feature>
<sequence length="597" mass="64295">MMRFPSMRNGRSSTDASSAFASGDSYSEDSDDDDCQVVGVRLPPRAVGGGGGGGVAAAAAASPGASQKSGNSSWSAWEVKPCGKRPGVRPQAKAGNGHAGPELVDDNQQNLRRQWEAATLRRRTCPPMRSEGSKAGTNGHWGPHAPASGSIHRETDSSANLGGESGTAETVQSNGHVSPVKDVSLHTLSETTSTSADSVVQGSVVEPRENGDAEPDEVASGSRKRPAPAPAPATDGDDHVLPESSSNSVFRSREDPPLKMESPPKFARASHSMDVKKGIKRRYEPEDVHDATLPKTKLRTNGTDGASISGHGGMNSLKHMDIGNQGSRDGFGVNSDKHMDNGIQSTRDGLGINSVKPTDNGHQSARDGLGINSVKPMDNGHESTRDGLGINPVKPIDNGHQSTRDAGGSEPAFGSAVEQDIVGAKEKLKETADFKLADEEEWARRQQELQKQAQEARRLRERKRAETDRKNEVELRQKQRLEEIRQTQQKEERNMGLKDQIRGKVQADLERLASGCRDMATLLRLLHIPVEGGLSPSLQQVNAAYKKALLRYHPDRTSALAQGDPQRQVEAEETFKLITRMKPILKPSSIFTAMTAR</sequence>
<dbReference type="InterPro" id="IPR036869">
    <property type="entry name" value="J_dom_sf"/>
</dbReference>
<feature type="region of interest" description="Disordered" evidence="1">
    <location>
        <begin position="358"/>
        <end position="413"/>
    </location>
</feature>
<feature type="compositionally biased region" description="Low complexity" evidence="1">
    <location>
        <begin position="37"/>
        <end position="46"/>
    </location>
</feature>
<keyword evidence="4" id="KW-1185">Reference proteome</keyword>
<dbReference type="SUPFAM" id="SSF46565">
    <property type="entry name" value="Chaperone J-domain"/>
    <property type="match status" value="1"/>
</dbReference>
<dbReference type="CDD" id="cd06257">
    <property type="entry name" value="DnaJ"/>
    <property type="match status" value="1"/>
</dbReference>
<dbReference type="Proteomes" id="UP000822688">
    <property type="component" value="Chromosome 9"/>
</dbReference>
<evidence type="ECO:0000313" key="3">
    <source>
        <dbReference type="EMBL" id="KAG0562978.1"/>
    </source>
</evidence>
<reference evidence="3" key="1">
    <citation type="submission" date="2020-06" db="EMBL/GenBank/DDBJ databases">
        <title>WGS assembly of Ceratodon purpureus strain R40.</title>
        <authorList>
            <person name="Carey S.B."/>
            <person name="Jenkins J."/>
            <person name="Shu S."/>
            <person name="Lovell J.T."/>
            <person name="Sreedasyam A."/>
            <person name="Maumus F."/>
            <person name="Tiley G.P."/>
            <person name="Fernandez-Pozo N."/>
            <person name="Barry K."/>
            <person name="Chen C."/>
            <person name="Wang M."/>
            <person name="Lipzen A."/>
            <person name="Daum C."/>
            <person name="Saski C.A."/>
            <person name="Payton A.C."/>
            <person name="Mcbreen J.C."/>
            <person name="Conrad R.E."/>
            <person name="Kollar L.M."/>
            <person name="Olsson S."/>
            <person name="Huttunen S."/>
            <person name="Landis J.B."/>
            <person name="Wickett N.J."/>
            <person name="Johnson M.G."/>
            <person name="Rensing S.A."/>
            <person name="Grimwood J."/>
            <person name="Schmutz J."/>
            <person name="Mcdaniel S.F."/>
        </authorList>
    </citation>
    <scope>NUCLEOTIDE SEQUENCE</scope>
    <source>
        <strain evidence="3">R40</strain>
    </source>
</reference>
<evidence type="ECO:0000259" key="2">
    <source>
        <dbReference type="PROSITE" id="PS50076"/>
    </source>
</evidence>
<proteinExistence type="predicted"/>
<feature type="compositionally biased region" description="Low complexity" evidence="1">
    <location>
        <begin position="185"/>
        <end position="195"/>
    </location>
</feature>
<dbReference type="InterPro" id="IPR001623">
    <property type="entry name" value="DnaJ_domain"/>
</dbReference>
<comment type="caution">
    <text evidence="3">The sequence shown here is derived from an EMBL/GenBank/DDBJ whole genome shotgun (WGS) entry which is preliminary data.</text>
</comment>
<organism evidence="3 4">
    <name type="scientific">Ceratodon purpureus</name>
    <name type="common">Fire moss</name>
    <name type="synonym">Dicranum purpureum</name>
    <dbReference type="NCBI Taxonomy" id="3225"/>
    <lineage>
        <taxon>Eukaryota</taxon>
        <taxon>Viridiplantae</taxon>
        <taxon>Streptophyta</taxon>
        <taxon>Embryophyta</taxon>
        <taxon>Bryophyta</taxon>
        <taxon>Bryophytina</taxon>
        <taxon>Bryopsida</taxon>
        <taxon>Dicranidae</taxon>
        <taxon>Pseudoditrichales</taxon>
        <taxon>Ditrichaceae</taxon>
        <taxon>Ceratodon</taxon>
    </lineage>
</organism>
<dbReference type="PROSITE" id="PS50076">
    <property type="entry name" value="DNAJ_2"/>
    <property type="match status" value="1"/>
</dbReference>